<evidence type="ECO:0000313" key="3">
    <source>
        <dbReference type="Proteomes" id="UP000184300"/>
    </source>
</evidence>
<proteinExistence type="predicted"/>
<name>A0A1L9VXI3_ASPGL</name>
<dbReference type="GeneID" id="34458350"/>
<protein>
    <recommendedName>
        <fullName evidence="4">GPI anchored cell wall protein</fullName>
    </recommendedName>
</protein>
<dbReference type="AlphaFoldDB" id="A0A1L9VXI3"/>
<dbReference type="Proteomes" id="UP000184300">
    <property type="component" value="Unassembled WGS sequence"/>
</dbReference>
<organism evidence="2 3">
    <name type="scientific">Aspergillus glaucus CBS 516.65</name>
    <dbReference type="NCBI Taxonomy" id="1160497"/>
    <lineage>
        <taxon>Eukaryota</taxon>
        <taxon>Fungi</taxon>
        <taxon>Dikarya</taxon>
        <taxon>Ascomycota</taxon>
        <taxon>Pezizomycotina</taxon>
        <taxon>Eurotiomycetes</taxon>
        <taxon>Eurotiomycetidae</taxon>
        <taxon>Eurotiales</taxon>
        <taxon>Aspergillaceae</taxon>
        <taxon>Aspergillus</taxon>
        <taxon>Aspergillus subgen. Aspergillus</taxon>
    </lineage>
</organism>
<feature type="chain" id="PRO_5013381552" description="GPI anchored cell wall protein" evidence="1">
    <location>
        <begin position="17"/>
        <end position="238"/>
    </location>
</feature>
<dbReference type="STRING" id="1160497.A0A1L9VXI3"/>
<keyword evidence="1" id="KW-0732">Signal</keyword>
<feature type="signal peptide" evidence="1">
    <location>
        <begin position="1"/>
        <end position="16"/>
    </location>
</feature>
<dbReference type="VEuPathDB" id="FungiDB:ASPGLDRAFT_1499832"/>
<dbReference type="RefSeq" id="XP_022405309.1">
    <property type="nucleotide sequence ID" value="XM_022542089.1"/>
</dbReference>
<keyword evidence="3" id="KW-1185">Reference proteome</keyword>
<dbReference type="OrthoDB" id="4991875at2759"/>
<evidence type="ECO:0000313" key="2">
    <source>
        <dbReference type="EMBL" id="OJJ88633.1"/>
    </source>
</evidence>
<evidence type="ECO:0000256" key="1">
    <source>
        <dbReference type="SAM" id="SignalP"/>
    </source>
</evidence>
<evidence type="ECO:0008006" key="4">
    <source>
        <dbReference type="Google" id="ProtNLM"/>
    </source>
</evidence>
<sequence length="238" mass="24278">MKIFPFLTIAATTTLAQTTLFPLFNAAPTTLPITGAQGSVVTADSSATTIAIQCIKGDDLCRLNQPVTVTEGPSTHSMSAVFSTHTLALNGVATMIEDCIITSSTVGASCTVSLTLELTSPAPTSTLTGSMTAASASVSTTSRSWESSCGLHDIYYKPLTVTAGMEKLNVPTAEPTDAGAGAGKGEENLGIGRAVAAAVAAAAIAHAYFEVRVPMRSPATPAKVAPSLAAHKYVLMLD</sequence>
<reference evidence="3" key="1">
    <citation type="journal article" date="2017" name="Genome Biol.">
        <title>Comparative genomics reveals high biological diversity and specific adaptations in the industrially and medically important fungal genus Aspergillus.</title>
        <authorList>
            <person name="de Vries R.P."/>
            <person name="Riley R."/>
            <person name="Wiebenga A."/>
            <person name="Aguilar-Osorio G."/>
            <person name="Amillis S."/>
            <person name="Uchima C.A."/>
            <person name="Anderluh G."/>
            <person name="Asadollahi M."/>
            <person name="Askin M."/>
            <person name="Barry K."/>
            <person name="Battaglia E."/>
            <person name="Bayram O."/>
            <person name="Benocci T."/>
            <person name="Braus-Stromeyer S.A."/>
            <person name="Caldana C."/>
            <person name="Canovas D."/>
            <person name="Cerqueira G.C."/>
            <person name="Chen F."/>
            <person name="Chen W."/>
            <person name="Choi C."/>
            <person name="Clum A."/>
            <person name="Dos Santos R.A."/>
            <person name="Damasio A.R."/>
            <person name="Diallinas G."/>
            <person name="Emri T."/>
            <person name="Fekete E."/>
            <person name="Flipphi M."/>
            <person name="Freyberg S."/>
            <person name="Gallo A."/>
            <person name="Gournas C."/>
            <person name="Habgood R."/>
            <person name="Hainaut M."/>
            <person name="Harispe M.L."/>
            <person name="Henrissat B."/>
            <person name="Hilden K.S."/>
            <person name="Hope R."/>
            <person name="Hossain A."/>
            <person name="Karabika E."/>
            <person name="Karaffa L."/>
            <person name="Karanyi Z."/>
            <person name="Krasevec N."/>
            <person name="Kuo A."/>
            <person name="Kusch H."/>
            <person name="LaButti K."/>
            <person name="Lagendijk E.L."/>
            <person name="Lapidus A."/>
            <person name="Levasseur A."/>
            <person name="Lindquist E."/>
            <person name="Lipzen A."/>
            <person name="Logrieco A.F."/>
            <person name="MacCabe A."/>
            <person name="Maekelae M.R."/>
            <person name="Malavazi I."/>
            <person name="Melin P."/>
            <person name="Meyer V."/>
            <person name="Mielnichuk N."/>
            <person name="Miskei M."/>
            <person name="Molnar A.P."/>
            <person name="Mule G."/>
            <person name="Ngan C.Y."/>
            <person name="Orejas M."/>
            <person name="Orosz E."/>
            <person name="Ouedraogo J.P."/>
            <person name="Overkamp K.M."/>
            <person name="Park H.-S."/>
            <person name="Perrone G."/>
            <person name="Piumi F."/>
            <person name="Punt P.J."/>
            <person name="Ram A.F."/>
            <person name="Ramon A."/>
            <person name="Rauscher S."/>
            <person name="Record E."/>
            <person name="Riano-Pachon D.M."/>
            <person name="Robert V."/>
            <person name="Roehrig J."/>
            <person name="Ruller R."/>
            <person name="Salamov A."/>
            <person name="Salih N.S."/>
            <person name="Samson R.A."/>
            <person name="Sandor E."/>
            <person name="Sanguinetti M."/>
            <person name="Schuetze T."/>
            <person name="Sepcic K."/>
            <person name="Shelest E."/>
            <person name="Sherlock G."/>
            <person name="Sophianopoulou V."/>
            <person name="Squina F.M."/>
            <person name="Sun H."/>
            <person name="Susca A."/>
            <person name="Todd R.B."/>
            <person name="Tsang A."/>
            <person name="Unkles S.E."/>
            <person name="van de Wiele N."/>
            <person name="van Rossen-Uffink D."/>
            <person name="Oliveira J.V."/>
            <person name="Vesth T.C."/>
            <person name="Visser J."/>
            <person name="Yu J.-H."/>
            <person name="Zhou M."/>
            <person name="Andersen M.R."/>
            <person name="Archer D.B."/>
            <person name="Baker S.E."/>
            <person name="Benoit I."/>
            <person name="Brakhage A.A."/>
            <person name="Braus G.H."/>
            <person name="Fischer R."/>
            <person name="Frisvad J.C."/>
            <person name="Goldman G.H."/>
            <person name="Houbraken J."/>
            <person name="Oakley B."/>
            <person name="Pocsi I."/>
            <person name="Scazzocchio C."/>
            <person name="Seiboth B."/>
            <person name="vanKuyk P.A."/>
            <person name="Wortman J."/>
            <person name="Dyer P.S."/>
            <person name="Grigoriev I.V."/>
        </authorList>
    </citation>
    <scope>NUCLEOTIDE SEQUENCE [LARGE SCALE GENOMIC DNA]</scope>
    <source>
        <strain evidence="3">CBS 516.65</strain>
    </source>
</reference>
<accession>A0A1L9VXI3</accession>
<gene>
    <name evidence="2" type="ORF">ASPGLDRAFT_1499832</name>
</gene>
<dbReference type="EMBL" id="KV878889">
    <property type="protein sequence ID" value="OJJ88633.1"/>
    <property type="molecule type" value="Genomic_DNA"/>
</dbReference>